<evidence type="ECO:0000313" key="3">
    <source>
        <dbReference type="Proteomes" id="UP000507222"/>
    </source>
</evidence>
<sequence length="233" mass="26307">MANSLRIWGLNNPPNLNRKELGCMLNYKRGLNVIDYVDTCYHTQTYFKEYENFILPMNEMELWDRTNIPPCVPPSYSKQPRRPRKARRKEASECNKKANVVTKVQDSLSTKIRRAKPARFVHKGKWKRKATIAAGSSNASPTDSAALSSISAHPASVSASLATGSAPPASTEASTGNSFFIEETTYGCGSIRLEQGMMMVLHTCLCSISWFGYFVIRRQFTFISWLPFISWFD</sequence>
<name>A0A6J5U2N0_PRUAR</name>
<reference evidence="2 3" key="1">
    <citation type="submission" date="2020-05" db="EMBL/GenBank/DDBJ databases">
        <authorList>
            <person name="Campoy J."/>
            <person name="Schneeberger K."/>
            <person name="Spophaly S."/>
        </authorList>
    </citation>
    <scope>NUCLEOTIDE SEQUENCE [LARGE SCALE GENOMIC DNA]</scope>
    <source>
        <strain evidence="2">PruArmRojPasFocal</strain>
    </source>
</reference>
<feature type="compositionally biased region" description="Basic residues" evidence="1">
    <location>
        <begin position="79"/>
        <end position="88"/>
    </location>
</feature>
<protein>
    <submittedName>
        <fullName evidence="2">Uncharacterized protein</fullName>
    </submittedName>
</protein>
<dbReference type="Proteomes" id="UP000507222">
    <property type="component" value="Unassembled WGS sequence"/>
</dbReference>
<gene>
    <name evidence="2" type="ORF">CURHAP_LOCUS14910</name>
</gene>
<dbReference type="EMBL" id="CAEKDK010000002">
    <property type="protein sequence ID" value="CAB4269385.1"/>
    <property type="molecule type" value="Genomic_DNA"/>
</dbReference>
<dbReference type="AlphaFoldDB" id="A0A6J5U2N0"/>
<evidence type="ECO:0000256" key="1">
    <source>
        <dbReference type="SAM" id="MobiDB-lite"/>
    </source>
</evidence>
<feature type="region of interest" description="Disordered" evidence="1">
    <location>
        <begin position="71"/>
        <end position="96"/>
    </location>
</feature>
<evidence type="ECO:0000313" key="2">
    <source>
        <dbReference type="EMBL" id="CAB4269385.1"/>
    </source>
</evidence>
<accession>A0A6J5U2N0</accession>
<proteinExistence type="predicted"/>
<organism evidence="2 3">
    <name type="scientific">Prunus armeniaca</name>
    <name type="common">Apricot</name>
    <name type="synonym">Armeniaca vulgaris</name>
    <dbReference type="NCBI Taxonomy" id="36596"/>
    <lineage>
        <taxon>Eukaryota</taxon>
        <taxon>Viridiplantae</taxon>
        <taxon>Streptophyta</taxon>
        <taxon>Embryophyta</taxon>
        <taxon>Tracheophyta</taxon>
        <taxon>Spermatophyta</taxon>
        <taxon>Magnoliopsida</taxon>
        <taxon>eudicotyledons</taxon>
        <taxon>Gunneridae</taxon>
        <taxon>Pentapetalae</taxon>
        <taxon>rosids</taxon>
        <taxon>fabids</taxon>
        <taxon>Rosales</taxon>
        <taxon>Rosaceae</taxon>
        <taxon>Amygdaloideae</taxon>
        <taxon>Amygdaleae</taxon>
        <taxon>Prunus</taxon>
    </lineage>
</organism>